<name>A0A291T9U6_9FIRM</name>
<dbReference type="AlphaFoldDB" id="A0A291T9U6"/>
<evidence type="ECO:0000313" key="1">
    <source>
        <dbReference type="EMBL" id="ATL89896.1"/>
    </source>
</evidence>
<reference evidence="1 2" key="1">
    <citation type="submission" date="2017-10" db="EMBL/GenBank/DDBJ databases">
        <title>Complete Genome Sequence of Faecalibacterium prausnitzii isolated from the gut of healthy adult Indian.</title>
        <authorList>
            <person name="Bag S."/>
            <person name="Ghosh T.S."/>
            <person name="Das B."/>
        </authorList>
    </citation>
    <scope>NUCLEOTIDE SEQUENCE [LARGE SCALE GENOMIC DNA]</scope>
    <source>
        <strain evidence="1 2">Indica</strain>
    </source>
</reference>
<organism evidence="1 2">
    <name type="scientific">Faecalibacterium prausnitzii</name>
    <dbReference type="NCBI Taxonomy" id="853"/>
    <lineage>
        <taxon>Bacteria</taxon>
        <taxon>Bacillati</taxon>
        <taxon>Bacillota</taxon>
        <taxon>Clostridia</taxon>
        <taxon>Eubacteriales</taxon>
        <taxon>Oscillospiraceae</taxon>
        <taxon>Faecalibacterium</taxon>
    </lineage>
</organism>
<evidence type="ECO:0000313" key="2">
    <source>
        <dbReference type="Proteomes" id="UP000223709"/>
    </source>
</evidence>
<proteinExistence type="predicted"/>
<sequence>MDIQFMKDYYDLRYEETDGENHFVDEAAYQEKQSEHSKMEDQLMEMVGGTEPNVWKLYESIMCVYFDMEEIIKQAVYLQGAYDRERMLK</sequence>
<dbReference type="Proteomes" id="UP000223709">
    <property type="component" value="Chromosome"/>
</dbReference>
<dbReference type="RefSeq" id="WP_098923449.1">
    <property type="nucleotide sequence ID" value="NZ_CP023819.1"/>
</dbReference>
<protein>
    <submittedName>
        <fullName evidence="1">Protein BART-1</fullName>
    </submittedName>
</protein>
<accession>A0A291T9U6</accession>
<gene>
    <name evidence="1" type="ORF">CRH10_06125</name>
</gene>
<dbReference type="EMBL" id="CP023819">
    <property type="protein sequence ID" value="ATL89896.1"/>
    <property type="molecule type" value="Genomic_DNA"/>
</dbReference>